<protein>
    <recommendedName>
        <fullName evidence="3">Protein FAM240A</fullName>
    </recommendedName>
</protein>
<dbReference type="InterPro" id="IPR040261">
    <property type="entry name" value="FAM240"/>
</dbReference>
<comment type="caution">
    <text evidence="1">The sequence shown here is derived from an EMBL/GenBank/DDBJ whole genome shotgun (WGS) entry which is preliminary data.</text>
</comment>
<name>A0A151M854_ALLMI</name>
<sequence length="139" mass="16314">MEKWKISTRMPTVSLIEKEEPRGKSDTAITQENPYFSRRGSYYITENMNKNISFKHHEIIVHDAAGLKNFWENIIEKHTKQREGEETRLNRSALNKLRREWAQRLEGRIKMLQNTGGEQKEGMGLLSFETFHPTHKTAA</sequence>
<organism evidence="1 2">
    <name type="scientific">Alligator mississippiensis</name>
    <name type="common">American alligator</name>
    <dbReference type="NCBI Taxonomy" id="8496"/>
    <lineage>
        <taxon>Eukaryota</taxon>
        <taxon>Metazoa</taxon>
        <taxon>Chordata</taxon>
        <taxon>Craniata</taxon>
        <taxon>Vertebrata</taxon>
        <taxon>Euteleostomi</taxon>
        <taxon>Archelosauria</taxon>
        <taxon>Archosauria</taxon>
        <taxon>Crocodylia</taxon>
        <taxon>Alligatoridae</taxon>
        <taxon>Alligatorinae</taxon>
        <taxon>Alligator</taxon>
    </lineage>
</organism>
<accession>A0A151M854</accession>
<evidence type="ECO:0000313" key="1">
    <source>
        <dbReference type="EMBL" id="KYO20685.1"/>
    </source>
</evidence>
<gene>
    <name evidence="1" type="ORF">Y1Q_0012570</name>
</gene>
<dbReference type="AlphaFoldDB" id="A0A151M854"/>
<proteinExistence type="predicted"/>
<dbReference type="PANTHER" id="PTHR40387:SF1">
    <property type="entry name" value="PROTEIN FAM240B"/>
    <property type="match status" value="1"/>
</dbReference>
<evidence type="ECO:0000313" key="2">
    <source>
        <dbReference type="Proteomes" id="UP000050525"/>
    </source>
</evidence>
<keyword evidence="2" id="KW-1185">Reference proteome</keyword>
<dbReference type="PANTHER" id="PTHR40387">
    <property type="entry name" value="PROTEIN FAM240B"/>
    <property type="match status" value="1"/>
</dbReference>
<dbReference type="Proteomes" id="UP000050525">
    <property type="component" value="Unassembled WGS sequence"/>
</dbReference>
<evidence type="ECO:0008006" key="3">
    <source>
        <dbReference type="Google" id="ProtNLM"/>
    </source>
</evidence>
<reference evidence="1 2" key="1">
    <citation type="journal article" date="2012" name="Genome Biol.">
        <title>Sequencing three crocodilian genomes to illuminate the evolution of archosaurs and amniotes.</title>
        <authorList>
            <person name="St John J.A."/>
            <person name="Braun E.L."/>
            <person name="Isberg S.R."/>
            <person name="Miles L.G."/>
            <person name="Chong A.Y."/>
            <person name="Gongora J."/>
            <person name="Dalzell P."/>
            <person name="Moran C."/>
            <person name="Bed'hom B."/>
            <person name="Abzhanov A."/>
            <person name="Burgess S.C."/>
            <person name="Cooksey A.M."/>
            <person name="Castoe T.A."/>
            <person name="Crawford N.G."/>
            <person name="Densmore L.D."/>
            <person name="Drew J.C."/>
            <person name="Edwards S.V."/>
            <person name="Faircloth B.C."/>
            <person name="Fujita M.K."/>
            <person name="Greenwold M.J."/>
            <person name="Hoffmann F.G."/>
            <person name="Howard J.M."/>
            <person name="Iguchi T."/>
            <person name="Janes D.E."/>
            <person name="Khan S.Y."/>
            <person name="Kohno S."/>
            <person name="de Koning A.J."/>
            <person name="Lance S.L."/>
            <person name="McCarthy F.M."/>
            <person name="McCormack J.E."/>
            <person name="Merchant M.E."/>
            <person name="Peterson D.G."/>
            <person name="Pollock D.D."/>
            <person name="Pourmand N."/>
            <person name="Raney B.J."/>
            <person name="Roessler K.A."/>
            <person name="Sanford J.R."/>
            <person name="Sawyer R.H."/>
            <person name="Schmidt C.J."/>
            <person name="Triplett E.W."/>
            <person name="Tuberville T.D."/>
            <person name="Venegas-Anaya M."/>
            <person name="Howard J.T."/>
            <person name="Jarvis E.D."/>
            <person name="Guillette L.J.Jr."/>
            <person name="Glenn T.C."/>
            <person name="Green R.E."/>
            <person name="Ray D.A."/>
        </authorList>
    </citation>
    <scope>NUCLEOTIDE SEQUENCE [LARGE SCALE GENOMIC DNA]</scope>
    <source>
        <strain evidence="1">KSC_2009_1</strain>
    </source>
</reference>
<dbReference type="EMBL" id="AKHW03006358">
    <property type="protein sequence ID" value="KYO20685.1"/>
    <property type="molecule type" value="Genomic_DNA"/>
</dbReference>